<reference evidence="7 8" key="1">
    <citation type="submission" date="2024-07" db="EMBL/GenBank/DDBJ databases">
        <title>Section-level genome sequencing and comparative genomics of Aspergillus sections Usti and Cavernicolus.</title>
        <authorList>
            <consortium name="Lawrence Berkeley National Laboratory"/>
            <person name="Nybo J.L."/>
            <person name="Vesth T.C."/>
            <person name="Theobald S."/>
            <person name="Frisvad J.C."/>
            <person name="Larsen T.O."/>
            <person name="Kjaerboelling I."/>
            <person name="Rothschild-Mancinelli K."/>
            <person name="Lyhne E.K."/>
            <person name="Kogle M.E."/>
            <person name="Barry K."/>
            <person name="Clum A."/>
            <person name="Na H."/>
            <person name="Ledsgaard L."/>
            <person name="Lin J."/>
            <person name="Lipzen A."/>
            <person name="Kuo A."/>
            <person name="Riley R."/>
            <person name="Mondo S."/>
            <person name="Labutti K."/>
            <person name="Haridas S."/>
            <person name="Pangalinan J."/>
            <person name="Salamov A.A."/>
            <person name="Simmons B.A."/>
            <person name="Magnuson J.K."/>
            <person name="Chen J."/>
            <person name="Drula E."/>
            <person name="Henrissat B."/>
            <person name="Wiebenga A."/>
            <person name="Lubbers R.J."/>
            <person name="Gomes A.C."/>
            <person name="Macurrencykelacurrency M.R."/>
            <person name="Stajich J."/>
            <person name="Grigoriev I.V."/>
            <person name="Mortensen U.H."/>
            <person name="De Vries R.P."/>
            <person name="Baker S.E."/>
            <person name="Andersen M.R."/>
        </authorList>
    </citation>
    <scope>NUCLEOTIDE SEQUENCE [LARGE SCALE GENOMIC DNA]</scope>
    <source>
        <strain evidence="7 8">CBS 449.75</strain>
    </source>
</reference>
<keyword evidence="4" id="KW-0274">FAD</keyword>
<dbReference type="InterPro" id="IPR016169">
    <property type="entry name" value="FAD-bd_PCMH_sub2"/>
</dbReference>
<dbReference type="InterPro" id="IPR016166">
    <property type="entry name" value="FAD-bd_PCMH"/>
</dbReference>
<accession>A0ABR4LY02</accession>
<name>A0ABR4LY02_9EURO</name>
<proteinExistence type="inferred from homology"/>
<evidence type="ECO:0000313" key="8">
    <source>
        <dbReference type="Proteomes" id="UP001610432"/>
    </source>
</evidence>
<keyword evidence="3" id="KW-0285">Flavoprotein</keyword>
<dbReference type="Pfam" id="PF08031">
    <property type="entry name" value="BBE"/>
    <property type="match status" value="1"/>
</dbReference>
<gene>
    <name evidence="7" type="ORF">BJX67DRAFT_370944</name>
</gene>
<dbReference type="InterPro" id="IPR036318">
    <property type="entry name" value="FAD-bd_PCMH-like_sf"/>
</dbReference>
<dbReference type="PANTHER" id="PTHR42973:SF39">
    <property type="entry name" value="FAD-BINDING PCMH-TYPE DOMAIN-CONTAINING PROTEIN"/>
    <property type="match status" value="1"/>
</dbReference>
<evidence type="ECO:0000256" key="4">
    <source>
        <dbReference type="ARBA" id="ARBA00022827"/>
    </source>
</evidence>
<organism evidence="7 8">
    <name type="scientific">Aspergillus lucknowensis</name>
    <dbReference type="NCBI Taxonomy" id="176173"/>
    <lineage>
        <taxon>Eukaryota</taxon>
        <taxon>Fungi</taxon>
        <taxon>Dikarya</taxon>
        <taxon>Ascomycota</taxon>
        <taxon>Pezizomycotina</taxon>
        <taxon>Eurotiomycetes</taxon>
        <taxon>Eurotiomycetidae</taxon>
        <taxon>Eurotiales</taxon>
        <taxon>Aspergillaceae</taxon>
        <taxon>Aspergillus</taxon>
        <taxon>Aspergillus subgen. Nidulantes</taxon>
    </lineage>
</organism>
<dbReference type="RefSeq" id="XP_070888364.1">
    <property type="nucleotide sequence ID" value="XM_071030998.1"/>
</dbReference>
<evidence type="ECO:0000256" key="3">
    <source>
        <dbReference type="ARBA" id="ARBA00022630"/>
    </source>
</evidence>
<dbReference type="InterPro" id="IPR006094">
    <property type="entry name" value="Oxid_FAD_bind_N"/>
</dbReference>
<dbReference type="InterPro" id="IPR050416">
    <property type="entry name" value="FAD-linked_Oxidoreductase"/>
</dbReference>
<dbReference type="Pfam" id="PF01565">
    <property type="entry name" value="FAD_binding_4"/>
    <property type="match status" value="1"/>
</dbReference>
<keyword evidence="5" id="KW-0560">Oxidoreductase</keyword>
<comment type="caution">
    <text evidence="7">The sequence shown here is derived from an EMBL/GenBank/DDBJ whole genome shotgun (WGS) entry which is preliminary data.</text>
</comment>
<protein>
    <recommendedName>
        <fullName evidence="6">FAD-binding PCMH-type domain-containing protein</fullName>
    </recommendedName>
</protein>
<sequence length="472" mass="51912">MPFLGYNLTLELRRELEGTRAEIACRGTDNYGESIKSWSDTCQKEAGAVVYVTTTEEVSIVIAFARKHHIEFVVKGGGHSTGGESASHGGIVISLRKMRKVLADPASETVCVQGGCTWDEVNKATAPYNLAVVGATASQTGVGGSTLGGGYGWLTGRHGLIIDSLVGVRVVLADGSVFEASEDAHQDLFWAIRGAGQAFGVVTEFTFRAHHIPDQVFGGLLYFSVDKLRKVVEFANWFDEQQDENSGFFFGFSVPSLVDEPVITAVLFYNGTKDKAHEFFAPLLSLDSVTNTTDMMSYTELSQVTNIEPIPEGRKCFGGTHIKFPLDETLVKELWNVFSQITEDYPLMGNSVLAFELLPYGKVMSVPVDATACANRGRFYNVGLLLCWREAGHDAVMDQYRQFIISKIEHSQKGDTGEGVAAYANYAGHDFGAKYLFGDNLPRLQELKRLYDPHNVFRKWHNLLSSTDTHPA</sequence>
<dbReference type="EMBL" id="JBFXLQ010000010">
    <property type="protein sequence ID" value="KAL2869385.1"/>
    <property type="molecule type" value="Genomic_DNA"/>
</dbReference>
<dbReference type="GeneID" id="98146070"/>
<feature type="domain" description="FAD-binding PCMH-type" evidence="6">
    <location>
        <begin position="42"/>
        <end position="212"/>
    </location>
</feature>
<evidence type="ECO:0000256" key="2">
    <source>
        <dbReference type="ARBA" id="ARBA00005466"/>
    </source>
</evidence>
<dbReference type="InterPro" id="IPR016167">
    <property type="entry name" value="FAD-bd_PCMH_sub1"/>
</dbReference>
<comment type="similarity">
    <text evidence="2">Belongs to the oxygen-dependent FAD-linked oxidoreductase family.</text>
</comment>
<evidence type="ECO:0000259" key="6">
    <source>
        <dbReference type="PROSITE" id="PS51387"/>
    </source>
</evidence>
<dbReference type="PANTHER" id="PTHR42973">
    <property type="entry name" value="BINDING OXIDOREDUCTASE, PUTATIVE (AFU_ORTHOLOGUE AFUA_1G17690)-RELATED"/>
    <property type="match status" value="1"/>
</dbReference>
<keyword evidence="8" id="KW-1185">Reference proteome</keyword>
<dbReference type="SUPFAM" id="SSF56176">
    <property type="entry name" value="FAD-binding/transporter-associated domain-like"/>
    <property type="match status" value="1"/>
</dbReference>
<dbReference type="Gene3D" id="3.30.465.10">
    <property type="match status" value="1"/>
</dbReference>
<dbReference type="InterPro" id="IPR012951">
    <property type="entry name" value="BBE"/>
</dbReference>
<evidence type="ECO:0000256" key="1">
    <source>
        <dbReference type="ARBA" id="ARBA00001974"/>
    </source>
</evidence>
<dbReference type="Proteomes" id="UP001610432">
    <property type="component" value="Unassembled WGS sequence"/>
</dbReference>
<evidence type="ECO:0000313" key="7">
    <source>
        <dbReference type="EMBL" id="KAL2869385.1"/>
    </source>
</evidence>
<evidence type="ECO:0000256" key="5">
    <source>
        <dbReference type="ARBA" id="ARBA00023002"/>
    </source>
</evidence>
<comment type="cofactor">
    <cofactor evidence="1">
        <name>FAD</name>
        <dbReference type="ChEBI" id="CHEBI:57692"/>
    </cofactor>
</comment>
<dbReference type="PROSITE" id="PS51387">
    <property type="entry name" value="FAD_PCMH"/>
    <property type="match status" value="1"/>
</dbReference>
<dbReference type="Gene3D" id="3.30.43.10">
    <property type="entry name" value="Uridine Diphospho-n-acetylenolpyruvylglucosamine Reductase, domain 2"/>
    <property type="match status" value="1"/>
</dbReference>
<dbReference type="Gene3D" id="3.40.462.20">
    <property type="match status" value="1"/>
</dbReference>